<dbReference type="RefSeq" id="WP_097535111.1">
    <property type="nucleotide sequence ID" value="NZ_LODW01000033.1"/>
</dbReference>
<evidence type="ECO:0000313" key="1">
    <source>
        <dbReference type="EMBL" id="PDT22322.1"/>
    </source>
</evidence>
<keyword evidence="2" id="KW-1185">Reference proteome</keyword>
<comment type="caution">
    <text evidence="1">The sequence shown here is derived from an EMBL/GenBank/DDBJ whole genome shotgun (WGS) entry which is preliminary data.</text>
</comment>
<dbReference type="EMBL" id="NWSY01000012">
    <property type="protein sequence ID" value="PDT22322.1"/>
    <property type="molecule type" value="Genomic_DNA"/>
</dbReference>
<reference evidence="1 2" key="1">
    <citation type="submission" date="2017-09" db="EMBL/GenBank/DDBJ databases">
        <title>Comparative genomics of rhizobia isolated from Phaseolus vulgaris in China.</title>
        <authorList>
            <person name="Tong W."/>
        </authorList>
    </citation>
    <scope>NUCLEOTIDE SEQUENCE [LARGE SCALE GENOMIC DNA]</scope>
    <source>
        <strain evidence="1 2">FH14</strain>
    </source>
</reference>
<protein>
    <submittedName>
        <fullName evidence="1">Uncharacterized protein</fullName>
    </submittedName>
</protein>
<proteinExistence type="predicted"/>
<sequence>MAREANFSNEEHAVRNAIRQIVSSEATYGNLRALGYVLAAVFADRLRGLSVRLVADPIDVDLLASGFIERLQEDDVDVRLSCFWNTLCPVNNDPLDKSRIARLDSQYHEQPRTVPVHIIVLKLHLDDGVEAAANAVRAAETFGIDNVAVMAPCATPRQQQLLNRQLLTYFQEVPPLLVGVGADSRTFFDLKRLAEERARYLSTIGINDLSFVVPSSILDKPPIPKGRPPTASRSFGRG</sequence>
<organism evidence="1 2">
    <name type="scientific">Rhizobium hidalgonense</name>
    <dbReference type="NCBI Taxonomy" id="1538159"/>
    <lineage>
        <taxon>Bacteria</taxon>
        <taxon>Pseudomonadati</taxon>
        <taxon>Pseudomonadota</taxon>
        <taxon>Alphaproteobacteria</taxon>
        <taxon>Hyphomicrobiales</taxon>
        <taxon>Rhizobiaceae</taxon>
        <taxon>Rhizobium/Agrobacterium group</taxon>
        <taxon>Rhizobium</taxon>
    </lineage>
</organism>
<evidence type="ECO:0000313" key="2">
    <source>
        <dbReference type="Proteomes" id="UP000219914"/>
    </source>
</evidence>
<dbReference type="Proteomes" id="UP000219914">
    <property type="component" value="Unassembled WGS sequence"/>
</dbReference>
<accession>A0ABX4JQH8</accession>
<gene>
    <name evidence="1" type="ORF">CO674_17165</name>
</gene>
<name>A0ABX4JQH8_9HYPH</name>